<reference evidence="20 21" key="1">
    <citation type="journal article" date="2023" name="G3 (Bethesda)">
        <title>A haplotype-resolved chromosome-scale genome for Quercus rubra L. provides insights into the genetics of adaptive traits for red oak species.</title>
        <authorList>
            <person name="Kapoor B."/>
            <person name="Jenkins J."/>
            <person name="Schmutz J."/>
            <person name="Zhebentyayeva T."/>
            <person name="Kuelheim C."/>
            <person name="Coggeshall M."/>
            <person name="Heim C."/>
            <person name="Lasky J.R."/>
            <person name="Leites L."/>
            <person name="Islam-Faridi N."/>
            <person name="Romero-Severson J."/>
            <person name="DeLeo V.L."/>
            <person name="Lucas S.M."/>
            <person name="Lazic D."/>
            <person name="Gailing O."/>
            <person name="Carlson J."/>
            <person name="Staton M."/>
        </authorList>
    </citation>
    <scope>NUCLEOTIDE SEQUENCE [LARGE SCALE GENOMIC DNA]</scope>
    <source>
        <strain evidence="20">Pseudo-F2</strain>
    </source>
</reference>
<evidence type="ECO:0000313" key="21">
    <source>
        <dbReference type="Proteomes" id="UP001324115"/>
    </source>
</evidence>
<dbReference type="PROSITE" id="PS00108">
    <property type="entry name" value="PROTEIN_KINASE_ST"/>
    <property type="match status" value="1"/>
</dbReference>
<evidence type="ECO:0000256" key="13">
    <source>
        <dbReference type="PIRNR" id="PIRNR000641"/>
    </source>
</evidence>
<dbReference type="InterPro" id="IPR001480">
    <property type="entry name" value="Bulb-type_lectin_dom"/>
</dbReference>
<dbReference type="CDD" id="cd00028">
    <property type="entry name" value="B_lectin"/>
    <property type="match status" value="1"/>
</dbReference>
<feature type="compositionally biased region" description="Low complexity" evidence="15">
    <location>
        <begin position="732"/>
        <end position="744"/>
    </location>
</feature>
<feature type="chain" id="PRO_5042849466" description="Receptor-like serine/threonine-protein kinase" evidence="17">
    <location>
        <begin position="24"/>
        <end position="892"/>
    </location>
</feature>
<keyword evidence="2 13" id="KW-0723">Serine/threonine-protein kinase</keyword>
<name>A0AAN7EKN3_QUERU</name>
<evidence type="ECO:0000256" key="10">
    <source>
        <dbReference type="ARBA" id="ARBA00023136"/>
    </source>
</evidence>
<dbReference type="InterPro" id="IPR017441">
    <property type="entry name" value="Protein_kinase_ATP_BS"/>
</dbReference>
<keyword evidence="21" id="KW-1185">Reference proteome</keyword>
<keyword evidence="8 13" id="KW-0067">ATP-binding</keyword>
<dbReference type="Gene3D" id="2.90.10.10">
    <property type="entry name" value="Bulb-type lectin domain"/>
    <property type="match status" value="1"/>
</dbReference>
<dbReference type="PROSITE" id="PS00107">
    <property type="entry name" value="PROTEIN_KINASE_ATP"/>
    <property type="match status" value="1"/>
</dbReference>
<evidence type="ECO:0000256" key="3">
    <source>
        <dbReference type="ARBA" id="ARBA00022679"/>
    </source>
</evidence>
<keyword evidence="7 13" id="KW-0418">Kinase</keyword>
<dbReference type="PROSITE" id="PS50927">
    <property type="entry name" value="BULB_LECTIN"/>
    <property type="match status" value="1"/>
</dbReference>
<dbReference type="FunFam" id="1.10.510.10:FF:000621">
    <property type="entry name" value="Serine/threonine-protein kinase"/>
    <property type="match status" value="1"/>
</dbReference>
<sequence>MGCFSFSFFFFICYVFLPSLTFSASIYTHSISPDFTASHFQFTDSKGASHYFQFSDSQGAFLRSQNGTFEATIDARPPSSKYYFSIVHRATKNIIWSANRNTPMSSSDKLSLTVNGLRVTNQITGQPLWSTPQFKSEISAMQLSETGNLVLVDAGNNTLWESFAHPTDTIVMGQRIPTGKSLQSAVTDEDMSVGDYRLEVTDRDVVLQWSKMNYWELSRDPKFVRNSNKSVSLMVMNDTGLYLLANDNSAVFQVAWNGSSSFRSGKLDPEGRFSIVRPPRSRSDKWGLEFAGPFEDCDLPLHCKEIGLCKRKPLGKICSCLPQFSSQNNGDCMPVNRSLSLPPACTAARNGSELNSSISYLKFGPGMDNFAINLKKPVKNNVTLSVCQDLCSQNCSCLGFIHEISSGSCFLFENHLGSFISTDDNYKDRLGYIKVLVGSSNRNQKQNLPVAALVLLPLTGFLILVVFVIIAILWLRKKRLSKTKTVKLDRGNSSSSAELEMISIPGLPRRFAYEELAAATENFKTQIGRGGFGTVYRGTLSDKTVVAVKKITNLGIRGKKEFCTEISIIGNIHHVNLVRLKGFCAQGRQRFLVLEYMNRGSLGSTLFGNGPVLEWQERLEIAIGTARGLAYLHSECEHRIIHCDVKPENILLNDNLQVKISDFGLSKLLNPEQSFQFTTMRGTRGYLAPEWIMSSTISDKADVYSYGLVLLEIVRGRKNCSMQTWSHSTKTSSSEGNAPSSSPSVSEQRLIYFPLFALEMHQQRRYLELADPRLEGRVTSEEVEKLVRIALCCVHEDPALRPSMAHVVGMLEGGLSLGEPRPESLNFLRFYGQRFIEESRMEGSNELMDLGLYPDINATSNRAAGVSYNPMSYISSQQLSGPRFLNLQTLYA</sequence>
<keyword evidence="5 17" id="KW-0732">Signal</keyword>
<evidence type="ECO:0000256" key="4">
    <source>
        <dbReference type="ARBA" id="ARBA00022692"/>
    </source>
</evidence>
<comment type="catalytic activity">
    <reaction evidence="13">
        <text>L-threonyl-[protein] + ATP = O-phospho-L-threonyl-[protein] + ADP + H(+)</text>
        <dbReference type="Rhea" id="RHEA:46608"/>
        <dbReference type="Rhea" id="RHEA-COMP:11060"/>
        <dbReference type="Rhea" id="RHEA-COMP:11605"/>
        <dbReference type="ChEBI" id="CHEBI:15378"/>
        <dbReference type="ChEBI" id="CHEBI:30013"/>
        <dbReference type="ChEBI" id="CHEBI:30616"/>
        <dbReference type="ChEBI" id="CHEBI:61977"/>
        <dbReference type="ChEBI" id="CHEBI:456216"/>
        <dbReference type="EC" id="2.7.11.1"/>
    </reaction>
</comment>
<dbReference type="CDD" id="cd14066">
    <property type="entry name" value="STKc_IRAK"/>
    <property type="match status" value="1"/>
</dbReference>
<dbReference type="SUPFAM" id="SSF51110">
    <property type="entry name" value="alpha-D-mannose-specific plant lectins"/>
    <property type="match status" value="1"/>
</dbReference>
<dbReference type="Gene3D" id="3.30.200.20">
    <property type="entry name" value="Phosphorylase Kinase, domain 1"/>
    <property type="match status" value="1"/>
</dbReference>
<evidence type="ECO:0000256" key="15">
    <source>
        <dbReference type="SAM" id="MobiDB-lite"/>
    </source>
</evidence>
<feature type="region of interest" description="Disordered" evidence="15">
    <location>
        <begin position="725"/>
        <end position="744"/>
    </location>
</feature>
<comment type="catalytic activity">
    <reaction evidence="13">
        <text>L-seryl-[protein] + ATP = O-phospho-L-seryl-[protein] + ADP + H(+)</text>
        <dbReference type="Rhea" id="RHEA:17989"/>
        <dbReference type="Rhea" id="RHEA-COMP:9863"/>
        <dbReference type="Rhea" id="RHEA-COMP:11604"/>
        <dbReference type="ChEBI" id="CHEBI:15378"/>
        <dbReference type="ChEBI" id="CHEBI:29999"/>
        <dbReference type="ChEBI" id="CHEBI:30616"/>
        <dbReference type="ChEBI" id="CHEBI:83421"/>
        <dbReference type="ChEBI" id="CHEBI:456216"/>
        <dbReference type="EC" id="2.7.11.1"/>
    </reaction>
</comment>
<evidence type="ECO:0000256" key="2">
    <source>
        <dbReference type="ARBA" id="ARBA00022527"/>
    </source>
</evidence>
<keyword evidence="3 13" id="KW-0808">Transferase</keyword>
<dbReference type="FunFam" id="3.30.200.20:FF:000178">
    <property type="entry name" value="serine/threonine-protein kinase PBS1-like"/>
    <property type="match status" value="1"/>
</dbReference>
<keyword evidence="11" id="KW-1015">Disulfide bond</keyword>
<dbReference type="InterPro" id="IPR000719">
    <property type="entry name" value="Prot_kinase_dom"/>
</dbReference>
<dbReference type="GO" id="GO:0004674">
    <property type="term" value="F:protein serine/threonine kinase activity"/>
    <property type="evidence" value="ECO:0007669"/>
    <property type="project" value="UniProtKB-KW"/>
</dbReference>
<dbReference type="Pfam" id="PF00069">
    <property type="entry name" value="Pkinase"/>
    <property type="match status" value="1"/>
</dbReference>
<dbReference type="PIRSF" id="PIRSF000641">
    <property type="entry name" value="SRK"/>
    <property type="match status" value="1"/>
</dbReference>
<evidence type="ECO:0000256" key="7">
    <source>
        <dbReference type="ARBA" id="ARBA00022777"/>
    </source>
</evidence>
<dbReference type="PROSITE" id="PS50011">
    <property type="entry name" value="PROTEIN_KINASE_DOM"/>
    <property type="match status" value="1"/>
</dbReference>
<feature type="signal peptide" evidence="17">
    <location>
        <begin position="1"/>
        <end position="23"/>
    </location>
</feature>
<gene>
    <name evidence="20" type="ORF">RGQ29_031550</name>
</gene>
<dbReference type="EMBL" id="JAXUIC010000009">
    <property type="protein sequence ID" value="KAK4573642.1"/>
    <property type="molecule type" value="Genomic_DNA"/>
</dbReference>
<dbReference type="AlphaFoldDB" id="A0AAN7EKN3"/>
<evidence type="ECO:0000256" key="17">
    <source>
        <dbReference type="SAM" id="SignalP"/>
    </source>
</evidence>
<keyword evidence="4 16" id="KW-0812">Transmembrane</keyword>
<evidence type="ECO:0000313" key="20">
    <source>
        <dbReference type="EMBL" id="KAK4573642.1"/>
    </source>
</evidence>
<accession>A0AAN7EKN3</accession>
<evidence type="ECO:0000256" key="9">
    <source>
        <dbReference type="ARBA" id="ARBA00022989"/>
    </source>
</evidence>
<dbReference type="GO" id="GO:0005524">
    <property type="term" value="F:ATP binding"/>
    <property type="evidence" value="ECO:0007669"/>
    <property type="project" value="UniProtKB-UniRule"/>
</dbReference>
<dbReference type="InterPro" id="IPR008271">
    <property type="entry name" value="Ser/Thr_kinase_AS"/>
</dbReference>
<dbReference type="SMART" id="SM00220">
    <property type="entry name" value="S_TKc"/>
    <property type="match status" value="1"/>
</dbReference>
<keyword evidence="12" id="KW-0325">Glycoprotein</keyword>
<comment type="similarity">
    <text evidence="13">Belongs to the protein kinase superfamily. Ser/Thr protein kinase family.</text>
</comment>
<dbReference type="SUPFAM" id="SSF56112">
    <property type="entry name" value="Protein kinase-like (PK-like)"/>
    <property type="match status" value="1"/>
</dbReference>
<evidence type="ECO:0000256" key="6">
    <source>
        <dbReference type="ARBA" id="ARBA00022741"/>
    </source>
</evidence>
<feature type="domain" description="Protein kinase" evidence="18">
    <location>
        <begin position="521"/>
        <end position="815"/>
    </location>
</feature>
<dbReference type="InterPro" id="IPR036426">
    <property type="entry name" value="Bulb-type_lectin_dom_sf"/>
</dbReference>
<keyword evidence="9 16" id="KW-1133">Transmembrane helix</keyword>
<feature type="binding site" evidence="14">
    <location>
        <position position="550"/>
    </location>
    <ligand>
        <name>ATP</name>
        <dbReference type="ChEBI" id="CHEBI:30616"/>
    </ligand>
</feature>
<proteinExistence type="inferred from homology"/>
<evidence type="ECO:0000256" key="5">
    <source>
        <dbReference type="ARBA" id="ARBA00022729"/>
    </source>
</evidence>
<dbReference type="Gene3D" id="1.10.510.10">
    <property type="entry name" value="Transferase(Phosphotransferase) domain 1"/>
    <property type="match status" value="1"/>
</dbReference>
<dbReference type="GO" id="GO:0016020">
    <property type="term" value="C:membrane"/>
    <property type="evidence" value="ECO:0007669"/>
    <property type="project" value="UniProtKB-SubCell"/>
</dbReference>
<protein>
    <recommendedName>
        <fullName evidence="13">Receptor-like serine/threonine-protein kinase</fullName>
        <ecNumber evidence="13">2.7.11.1</ecNumber>
    </recommendedName>
</protein>
<keyword evidence="10 16" id="KW-0472">Membrane</keyword>
<evidence type="ECO:0000259" key="18">
    <source>
        <dbReference type="PROSITE" id="PS50011"/>
    </source>
</evidence>
<dbReference type="SMART" id="SM00108">
    <property type="entry name" value="B_lectin"/>
    <property type="match status" value="1"/>
</dbReference>
<feature type="domain" description="Bulb-type lectin" evidence="19">
    <location>
        <begin position="47"/>
        <end position="164"/>
    </location>
</feature>
<dbReference type="Pfam" id="PF01453">
    <property type="entry name" value="B_lectin"/>
    <property type="match status" value="1"/>
</dbReference>
<keyword evidence="6 13" id="KW-0547">Nucleotide-binding</keyword>
<evidence type="ECO:0000256" key="14">
    <source>
        <dbReference type="PROSITE-ProRule" id="PRU10141"/>
    </source>
</evidence>
<feature type="transmembrane region" description="Helical" evidence="16">
    <location>
        <begin position="450"/>
        <end position="475"/>
    </location>
</feature>
<dbReference type="EC" id="2.7.11.1" evidence="13"/>
<evidence type="ECO:0000256" key="12">
    <source>
        <dbReference type="ARBA" id="ARBA00023180"/>
    </source>
</evidence>
<comment type="subcellular location">
    <subcellularLocation>
        <location evidence="1">Membrane</location>
        <topology evidence="1">Single-pass membrane protein</topology>
    </subcellularLocation>
</comment>
<dbReference type="Proteomes" id="UP001324115">
    <property type="component" value="Unassembled WGS sequence"/>
</dbReference>
<evidence type="ECO:0000256" key="11">
    <source>
        <dbReference type="ARBA" id="ARBA00023157"/>
    </source>
</evidence>
<dbReference type="PANTHER" id="PTHR47974:SF27">
    <property type="entry name" value="RECEPTOR-LIKE SERINE_THREONINE-PROTEIN KINASE"/>
    <property type="match status" value="1"/>
</dbReference>
<evidence type="ECO:0000256" key="1">
    <source>
        <dbReference type="ARBA" id="ARBA00004167"/>
    </source>
</evidence>
<comment type="caution">
    <text evidence="20">The sequence shown here is derived from an EMBL/GenBank/DDBJ whole genome shotgun (WGS) entry which is preliminary data.</text>
</comment>
<evidence type="ECO:0000256" key="8">
    <source>
        <dbReference type="ARBA" id="ARBA00022840"/>
    </source>
</evidence>
<organism evidence="20 21">
    <name type="scientific">Quercus rubra</name>
    <name type="common">Northern red oak</name>
    <name type="synonym">Quercus borealis</name>
    <dbReference type="NCBI Taxonomy" id="3512"/>
    <lineage>
        <taxon>Eukaryota</taxon>
        <taxon>Viridiplantae</taxon>
        <taxon>Streptophyta</taxon>
        <taxon>Embryophyta</taxon>
        <taxon>Tracheophyta</taxon>
        <taxon>Spermatophyta</taxon>
        <taxon>Magnoliopsida</taxon>
        <taxon>eudicotyledons</taxon>
        <taxon>Gunneridae</taxon>
        <taxon>Pentapetalae</taxon>
        <taxon>rosids</taxon>
        <taxon>fabids</taxon>
        <taxon>Fagales</taxon>
        <taxon>Fagaceae</taxon>
        <taxon>Quercus</taxon>
    </lineage>
</organism>
<evidence type="ECO:0000256" key="16">
    <source>
        <dbReference type="SAM" id="Phobius"/>
    </source>
</evidence>
<dbReference type="PANTHER" id="PTHR47974">
    <property type="entry name" value="OS07G0415500 PROTEIN"/>
    <property type="match status" value="1"/>
</dbReference>
<dbReference type="InterPro" id="IPR011009">
    <property type="entry name" value="Kinase-like_dom_sf"/>
</dbReference>
<dbReference type="InterPro" id="IPR024171">
    <property type="entry name" value="SRK-like_kinase"/>
</dbReference>
<evidence type="ECO:0000259" key="19">
    <source>
        <dbReference type="PROSITE" id="PS50927"/>
    </source>
</evidence>